<proteinExistence type="predicted"/>
<feature type="region of interest" description="Disordered" evidence="1">
    <location>
        <begin position="1"/>
        <end position="21"/>
    </location>
</feature>
<keyword evidence="3" id="KW-1185">Reference proteome</keyword>
<name>A0AAD6XF84_9AGAR</name>
<feature type="region of interest" description="Disordered" evidence="1">
    <location>
        <begin position="341"/>
        <end position="376"/>
    </location>
</feature>
<sequence length="376" mass="42631">MSAAAIPTDGPQPTDPQPAPETVLQKAGKRFLLHNPIEATDALWRAYANNRLAAWTVRKSHKKAEKAEYESPDSDDDENMRLAMSRNDTIYVLRSIRRTMRELEDEMGLPDTLLQKSVAVLECDAAFEEADDPRTVSTISRIYSPSRPVYVDVHLLYHCRMRYDHLEWHFSIGYKIHTRPQGRGPAKEMPADLDIKALNDELGGGLGNMHVNKGWRSIAWATWDDLGGTNFGQRRVEQRSFDLYDEGIIDLHEAFFGPLPEPDGASDLVRRQASVNVVRLLLAAVGIDYEIACEEDEDDAPPGRDQLQSKQGHIAWMLSGLSDHWMAREVRKACGFQLARDPVEQAAGDKEREEERTRELEYYDDDEDPAQGCRPQ</sequence>
<reference evidence="2" key="1">
    <citation type="submission" date="2023-03" db="EMBL/GenBank/DDBJ databases">
        <title>Massive genome expansion in bonnet fungi (Mycena s.s.) driven by repeated elements and novel gene families across ecological guilds.</title>
        <authorList>
            <consortium name="Lawrence Berkeley National Laboratory"/>
            <person name="Harder C.B."/>
            <person name="Miyauchi S."/>
            <person name="Viragh M."/>
            <person name="Kuo A."/>
            <person name="Thoen E."/>
            <person name="Andreopoulos B."/>
            <person name="Lu D."/>
            <person name="Skrede I."/>
            <person name="Drula E."/>
            <person name="Henrissat B."/>
            <person name="Morin E."/>
            <person name="Kohler A."/>
            <person name="Barry K."/>
            <person name="LaButti K."/>
            <person name="Morin E."/>
            <person name="Salamov A."/>
            <person name="Lipzen A."/>
            <person name="Mereny Z."/>
            <person name="Hegedus B."/>
            <person name="Baldrian P."/>
            <person name="Stursova M."/>
            <person name="Weitz H."/>
            <person name="Taylor A."/>
            <person name="Grigoriev I.V."/>
            <person name="Nagy L.G."/>
            <person name="Martin F."/>
            <person name="Kauserud H."/>
        </authorList>
    </citation>
    <scope>NUCLEOTIDE SEQUENCE</scope>
    <source>
        <strain evidence="2">CBHHK200</strain>
    </source>
</reference>
<comment type="caution">
    <text evidence="2">The sequence shown here is derived from an EMBL/GenBank/DDBJ whole genome shotgun (WGS) entry which is preliminary data.</text>
</comment>
<evidence type="ECO:0000313" key="3">
    <source>
        <dbReference type="Proteomes" id="UP001218188"/>
    </source>
</evidence>
<gene>
    <name evidence="2" type="ORF">C8F04DRAFT_1060235</name>
</gene>
<feature type="compositionally biased region" description="Basic and acidic residues" evidence="1">
    <location>
        <begin position="341"/>
        <end position="361"/>
    </location>
</feature>
<dbReference type="AlphaFoldDB" id="A0AAD6XF84"/>
<protein>
    <submittedName>
        <fullName evidence="2">Uncharacterized protein</fullName>
    </submittedName>
</protein>
<dbReference type="EMBL" id="JARJCM010000001">
    <property type="protein sequence ID" value="KAJ7047827.1"/>
    <property type="molecule type" value="Genomic_DNA"/>
</dbReference>
<evidence type="ECO:0000256" key="1">
    <source>
        <dbReference type="SAM" id="MobiDB-lite"/>
    </source>
</evidence>
<accession>A0AAD6XF84</accession>
<organism evidence="2 3">
    <name type="scientific">Mycena alexandri</name>
    <dbReference type="NCBI Taxonomy" id="1745969"/>
    <lineage>
        <taxon>Eukaryota</taxon>
        <taxon>Fungi</taxon>
        <taxon>Dikarya</taxon>
        <taxon>Basidiomycota</taxon>
        <taxon>Agaricomycotina</taxon>
        <taxon>Agaricomycetes</taxon>
        <taxon>Agaricomycetidae</taxon>
        <taxon>Agaricales</taxon>
        <taxon>Marasmiineae</taxon>
        <taxon>Mycenaceae</taxon>
        <taxon>Mycena</taxon>
    </lineage>
</organism>
<evidence type="ECO:0000313" key="2">
    <source>
        <dbReference type="EMBL" id="KAJ7047827.1"/>
    </source>
</evidence>
<dbReference type="Proteomes" id="UP001218188">
    <property type="component" value="Unassembled WGS sequence"/>
</dbReference>